<name>A0A8K0XZD7_9ENTR</name>
<dbReference type="PROSITE" id="PS50111">
    <property type="entry name" value="CHEMOTAXIS_TRANSDUC_2"/>
    <property type="match status" value="1"/>
</dbReference>
<evidence type="ECO:0000256" key="5">
    <source>
        <dbReference type="ARBA" id="ARBA00022519"/>
    </source>
</evidence>
<keyword evidence="4" id="KW-0145">Chemotaxis</keyword>
<keyword evidence="7 12" id="KW-1133">Transmembrane helix</keyword>
<gene>
    <name evidence="15" type="ORF">JJB97_09125</name>
</gene>
<dbReference type="InterPro" id="IPR013655">
    <property type="entry name" value="PAS_fold_3"/>
</dbReference>
<dbReference type="FunFam" id="3.30.450.20:FF:000046">
    <property type="entry name" value="Aerotaxis sensor receptor"/>
    <property type="match status" value="1"/>
</dbReference>
<feature type="domain" description="Methyl-accepting transducer" evidence="13">
    <location>
        <begin position="271"/>
        <end position="500"/>
    </location>
</feature>
<evidence type="ECO:0000256" key="9">
    <source>
        <dbReference type="ARBA" id="ARBA00023224"/>
    </source>
</evidence>
<accession>A0A8K0XZD7</accession>
<dbReference type="GO" id="GO:0007165">
    <property type="term" value="P:signal transduction"/>
    <property type="evidence" value="ECO:0007669"/>
    <property type="project" value="UniProtKB-KW"/>
</dbReference>
<sequence length="514" mass="56832">MKMDSPVTQQEYVFTEDITLMSTTDPQSKINYANSNFIAVSGYTRQELTDRLHNIVRHPDMPREAFRDMWFTLKQGEPWTGLVKNRRKNGDHYWVRANVVPVIRNGVLKGYMSVRIRPGDEEIKKAEQFYDNLRNGKIKGVAFFKGVVVRTGIMRWRSLLKTLPLRWRLRSVFFCLLALSALAGAVLCASAASAALFTTLAGLILFIAALFLEAQIIRPIERLRRQALAVVTGDYSRTEHIERVDEIGMTLRAVNQLGLMFRWLVDDVSAQALSVLKTSDILRTTNEELNQHTHRAASNVEQTVAAMHQMLQTVQSNTGKTAQADALSHETRNAAIDGGQAINNMAGIMTAIIESAKEITSIISIIDGIAFQTNILALNAAVEAARAGKQGKGFAVVADEVRQLAQRSASAACDIKHLVETSAAQVNSGSSGVKEACGRMDEIVERIKIVTALIAEISDATVRQTQALANVNKAVEELDNLTQHNAQRVQENALAALKMHEQARRLAEAISVFR</sequence>
<dbReference type="GO" id="GO:0005886">
    <property type="term" value="C:plasma membrane"/>
    <property type="evidence" value="ECO:0007669"/>
    <property type="project" value="UniProtKB-SubCell"/>
</dbReference>
<dbReference type="AlphaFoldDB" id="A0A8K0XZD7"/>
<keyword evidence="2" id="KW-1003">Cell membrane</keyword>
<dbReference type="PROSITE" id="PS50885">
    <property type="entry name" value="HAMP"/>
    <property type="match status" value="1"/>
</dbReference>
<feature type="domain" description="HAMP" evidence="14">
    <location>
        <begin position="214"/>
        <end position="257"/>
    </location>
</feature>
<evidence type="ECO:0000256" key="2">
    <source>
        <dbReference type="ARBA" id="ARBA00022475"/>
    </source>
</evidence>
<keyword evidence="3" id="KW-0488">Methylation</keyword>
<evidence type="ECO:0000256" key="11">
    <source>
        <dbReference type="PROSITE-ProRule" id="PRU00284"/>
    </source>
</evidence>
<dbReference type="InterPro" id="IPR003660">
    <property type="entry name" value="HAMP_dom"/>
</dbReference>
<evidence type="ECO:0000256" key="3">
    <source>
        <dbReference type="ARBA" id="ARBA00022481"/>
    </source>
</evidence>
<evidence type="ECO:0000256" key="7">
    <source>
        <dbReference type="ARBA" id="ARBA00022989"/>
    </source>
</evidence>
<dbReference type="PANTHER" id="PTHR43531:SF7">
    <property type="entry name" value="AEROTAXIS RECEPTOR"/>
    <property type="match status" value="1"/>
</dbReference>
<dbReference type="SUPFAM" id="SSF55785">
    <property type="entry name" value="PYP-like sensor domain (PAS domain)"/>
    <property type="match status" value="1"/>
</dbReference>
<evidence type="ECO:0000256" key="1">
    <source>
        <dbReference type="ARBA" id="ARBA00004429"/>
    </source>
</evidence>
<dbReference type="EMBL" id="JAEPBH010000020">
    <property type="protein sequence ID" value="MBK4715489.1"/>
    <property type="molecule type" value="Genomic_DNA"/>
</dbReference>
<dbReference type="SUPFAM" id="SSF58104">
    <property type="entry name" value="Methyl-accepting chemotaxis protein (MCP) signaling domain"/>
    <property type="match status" value="1"/>
</dbReference>
<evidence type="ECO:0000256" key="4">
    <source>
        <dbReference type="ARBA" id="ARBA00022500"/>
    </source>
</evidence>
<dbReference type="RefSeq" id="WP_238713716.1">
    <property type="nucleotide sequence ID" value="NZ_JAEPBH010000020.1"/>
</dbReference>
<evidence type="ECO:0000259" key="14">
    <source>
        <dbReference type="PROSITE" id="PS50885"/>
    </source>
</evidence>
<dbReference type="FunFam" id="1.10.287.950:FF:000001">
    <property type="entry name" value="Methyl-accepting chemotaxis sensory transducer"/>
    <property type="match status" value="1"/>
</dbReference>
<dbReference type="CDD" id="cd11386">
    <property type="entry name" value="MCP_signal"/>
    <property type="match status" value="1"/>
</dbReference>
<dbReference type="InterPro" id="IPR004090">
    <property type="entry name" value="Chemotax_Me-accpt_rcpt"/>
</dbReference>
<keyword evidence="5" id="KW-0997">Cell inner membrane</keyword>
<keyword evidence="16" id="KW-1185">Reference proteome</keyword>
<comment type="subcellular location">
    <subcellularLocation>
        <location evidence="1">Cell inner membrane</location>
        <topology evidence="1">Multi-pass membrane protein</topology>
    </subcellularLocation>
</comment>
<comment type="caution">
    <text evidence="15">The sequence shown here is derived from an EMBL/GenBank/DDBJ whole genome shotgun (WGS) entry which is preliminary data.</text>
</comment>
<dbReference type="CDD" id="cd00130">
    <property type="entry name" value="PAS"/>
    <property type="match status" value="1"/>
</dbReference>
<dbReference type="Pfam" id="PF00672">
    <property type="entry name" value="HAMP"/>
    <property type="match status" value="1"/>
</dbReference>
<dbReference type="InterPro" id="IPR004089">
    <property type="entry name" value="MCPsignal_dom"/>
</dbReference>
<dbReference type="CDD" id="cd06225">
    <property type="entry name" value="HAMP"/>
    <property type="match status" value="1"/>
</dbReference>
<evidence type="ECO:0000256" key="10">
    <source>
        <dbReference type="ARBA" id="ARBA00029447"/>
    </source>
</evidence>
<dbReference type="PANTHER" id="PTHR43531">
    <property type="entry name" value="PROTEIN ICFG"/>
    <property type="match status" value="1"/>
</dbReference>
<dbReference type="Pfam" id="PF08447">
    <property type="entry name" value="PAS_3"/>
    <property type="match status" value="1"/>
</dbReference>
<evidence type="ECO:0000313" key="16">
    <source>
        <dbReference type="Proteomes" id="UP000659047"/>
    </source>
</evidence>
<dbReference type="Proteomes" id="UP000659047">
    <property type="component" value="Unassembled WGS sequence"/>
</dbReference>
<dbReference type="GO" id="GO:0004888">
    <property type="term" value="F:transmembrane signaling receptor activity"/>
    <property type="evidence" value="ECO:0007669"/>
    <property type="project" value="InterPro"/>
</dbReference>
<dbReference type="InterPro" id="IPR035965">
    <property type="entry name" value="PAS-like_dom_sf"/>
</dbReference>
<feature type="transmembrane region" description="Helical" evidence="12">
    <location>
        <begin position="193"/>
        <end position="212"/>
    </location>
</feature>
<comment type="similarity">
    <text evidence="10">Belongs to the methyl-accepting chemotaxis (MCP) protein family.</text>
</comment>
<dbReference type="InterPro" id="IPR000014">
    <property type="entry name" value="PAS"/>
</dbReference>
<evidence type="ECO:0000259" key="13">
    <source>
        <dbReference type="PROSITE" id="PS50111"/>
    </source>
</evidence>
<dbReference type="GO" id="GO:0052131">
    <property type="term" value="P:positive aerotaxis"/>
    <property type="evidence" value="ECO:0007669"/>
    <property type="project" value="UniProtKB-ARBA"/>
</dbReference>
<dbReference type="PRINTS" id="PR00260">
    <property type="entry name" value="CHEMTRNSDUCR"/>
</dbReference>
<protein>
    <submittedName>
        <fullName evidence="15">PAS domain-containing protein</fullName>
    </submittedName>
</protein>
<evidence type="ECO:0000256" key="12">
    <source>
        <dbReference type="SAM" id="Phobius"/>
    </source>
</evidence>
<dbReference type="SMART" id="SM00283">
    <property type="entry name" value="MA"/>
    <property type="match status" value="1"/>
</dbReference>
<proteinExistence type="inferred from homology"/>
<organism evidence="15 16">
    <name type="scientific">Tenebrionibacter intestinalis</name>
    <dbReference type="NCBI Taxonomy" id="2799638"/>
    <lineage>
        <taxon>Bacteria</taxon>
        <taxon>Pseudomonadati</taxon>
        <taxon>Pseudomonadota</taxon>
        <taxon>Gammaproteobacteria</taxon>
        <taxon>Enterobacterales</taxon>
        <taxon>Enterobacteriaceae</taxon>
        <taxon>Tenebrionibacter/Tenebrionicola group</taxon>
        <taxon>Tenebrionibacter</taxon>
    </lineage>
</organism>
<dbReference type="Gene3D" id="1.10.287.950">
    <property type="entry name" value="Methyl-accepting chemotaxis protein"/>
    <property type="match status" value="1"/>
</dbReference>
<evidence type="ECO:0000313" key="15">
    <source>
        <dbReference type="EMBL" id="MBK4715489.1"/>
    </source>
</evidence>
<keyword evidence="9 11" id="KW-0807">Transducer</keyword>
<dbReference type="NCBIfam" id="TIGR00229">
    <property type="entry name" value="sensory_box"/>
    <property type="match status" value="1"/>
</dbReference>
<evidence type="ECO:0000256" key="8">
    <source>
        <dbReference type="ARBA" id="ARBA00023136"/>
    </source>
</evidence>
<reference evidence="15" key="1">
    <citation type="submission" date="2021-01" db="EMBL/GenBank/DDBJ databases">
        <title>Intestinitalea alba gen. nov., sp. nov., a novel genus of the family Enterobacteriaceae, isolated from the gut of the plastic-eating mealworm Tenebrio molitor L.</title>
        <authorList>
            <person name="Yang Y."/>
        </authorList>
    </citation>
    <scope>NUCLEOTIDE SEQUENCE</scope>
    <source>
        <strain evidence="15">BIT-L3</strain>
    </source>
</reference>
<keyword evidence="6 12" id="KW-0812">Transmembrane</keyword>
<evidence type="ECO:0000256" key="6">
    <source>
        <dbReference type="ARBA" id="ARBA00022692"/>
    </source>
</evidence>
<keyword evidence="8 12" id="KW-0472">Membrane</keyword>
<feature type="transmembrane region" description="Helical" evidence="12">
    <location>
        <begin position="167"/>
        <end position="187"/>
    </location>
</feature>
<dbReference type="Pfam" id="PF00015">
    <property type="entry name" value="MCPsignal"/>
    <property type="match status" value="1"/>
</dbReference>
<dbReference type="InterPro" id="IPR051310">
    <property type="entry name" value="MCP_chemotaxis"/>
</dbReference>
<dbReference type="Gene3D" id="3.30.450.20">
    <property type="entry name" value="PAS domain"/>
    <property type="match status" value="1"/>
</dbReference>